<keyword evidence="4" id="KW-1185">Reference proteome</keyword>
<keyword evidence="1" id="KW-0472">Membrane</keyword>
<feature type="transmembrane region" description="Helical" evidence="1">
    <location>
        <begin position="116"/>
        <end position="142"/>
    </location>
</feature>
<reference evidence="2" key="2">
    <citation type="submission" date="2007-04" db="EMBL/GenBank/DDBJ databases">
        <title>The genome of the human body louse.</title>
        <authorList>
            <consortium name="The Human Body Louse Genome Consortium"/>
            <person name="Kirkness E."/>
            <person name="Walenz B."/>
            <person name="Hass B."/>
            <person name="Bruggner R."/>
            <person name="Strausberg R."/>
        </authorList>
    </citation>
    <scope>NUCLEOTIDE SEQUENCE</scope>
    <source>
        <strain evidence="2">USDA</strain>
    </source>
</reference>
<dbReference type="AlphaFoldDB" id="E0W493"/>
<dbReference type="OrthoDB" id="9993736at2759"/>
<dbReference type="GO" id="GO:0005886">
    <property type="term" value="C:plasma membrane"/>
    <property type="evidence" value="ECO:0007669"/>
    <property type="project" value="TreeGrafter"/>
</dbReference>
<dbReference type="PANTHER" id="PTHR11683">
    <property type="entry name" value="MYELIN PROTEOLIPID"/>
    <property type="match status" value="1"/>
</dbReference>
<proteinExistence type="predicted"/>
<dbReference type="EMBL" id="DS235886">
    <property type="protein sequence ID" value="EEB20449.1"/>
    <property type="molecule type" value="Genomic_DNA"/>
</dbReference>
<accession>E0W493</accession>
<dbReference type="eggNOG" id="KOG4800">
    <property type="taxonomic scope" value="Eukaryota"/>
</dbReference>
<dbReference type="GO" id="GO:0031175">
    <property type="term" value="P:neuron projection development"/>
    <property type="evidence" value="ECO:0007669"/>
    <property type="project" value="TreeGrafter"/>
</dbReference>
<organism>
    <name type="scientific">Pediculus humanus subsp. corporis</name>
    <name type="common">Body louse</name>
    <dbReference type="NCBI Taxonomy" id="121224"/>
    <lineage>
        <taxon>Eukaryota</taxon>
        <taxon>Metazoa</taxon>
        <taxon>Ecdysozoa</taxon>
        <taxon>Arthropoda</taxon>
        <taxon>Hexapoda</taxon>
        <taxon>Insecta</taxon>
        <taxon>Pterygota</taxon>
        <taxon>Neoptera</taxon>
        <taxon>Paraneoptera</taxon>
        <taxon>Psocodea</taxon>
        <taxon>Troctomorpha</taxon>
        <taxon>Phthiraptera</taxon>
        <taxon>Anoplura</taxon>
        <taxon>Pediculidae</taxon>
        <taxon>Pediculus</taxon>
    </lineage>
</organism>
<dbReference type="Proteomes" id="UP000009046">
    <property type="component" value="Unassembled WGS sequence"/>
</dbReference>
<reference evidence="3" key="3">
    <citation type="submission" date="2021-02" db="UniProtKB">
        <authorList>
            <consortium name="EnsemblMetazoa"/>
        </authorList>
    </citation>
    <scope>IDENTIFICATION</scope>
    <source>
        <strain evidence="3">USDA</strain>
    </source>
</reference>
<dbReference type="VEuPathDB" id="VectorBase:PHUM616860"/>
<evidence type="ECO:0000313" key="2">
    <source>
        <dbReference type="EMBL" id="EEB20449.1"/>
    </source>
</evidence>
<dbReference type="OMA" id="INLMIGC"/>
<feature type="transmembrane region" description="Helical" evidence="1">
    <location>
        <begin position="245"/>
        <end position="268"/>
    </location>
</feature>
<reference evidence="2" key="1">
    <citation type="submission" date="2007-04" db="EMBL/GenBank/DDBJ databases">
        <title>Annotation of Pediculus humanus corporis strain USDA.</title>
        <authorList>
            <person name="Kirkness E."/>
            <person name="Hannick L."/>
            <person name="Hass B."/>
            <person name="Bruggner R."/>
            <person name="Lawson D."/>
            <person name="Bidwell S."/>
            <person name="Joardar V."/>
            <person name="Caler E."/>
            <person name="Walenz B."/>
            <person name="Inman J."/>
            <person name="Schobel S."/>
            <person name="Galinsky K."/>
            <person name="Amedeo P."/>
            <person name="Strausberg R."/>
        </authorList>
    </citation>
    <scope>NUCLEOTIDE SEQUENCE</scope>
    <source>
        <strain evidence="2">USDA</strain>
    </source>
</reference>
<dbReference type="PANTHER" id="PTHR11683:SF12">
    <property type="entry name" value="M6, ISOFORM F"/>
    <property type="match status" value="1"/>
</dbReference>
<dbReference type="InParanoid" id="E0W493"/>
<dbReference type="KEGG" id="phu:Phum_PHUM616860"/>
<dbReference type="Pfam" id="PF01275">
    <property type="entry name" value="Myelin_PLP"/>
    <property type="match status" value="1"/>
</dbReference>
<name>E0W493_PEDHC</name>
<dbReference type="GeneID" id="8239848"/>
<dbReference type="HOGENOM" id="CLU_064167_1_0_1"/>
<dbReference type="EMBL" id="AAZO01007543">
    <property type="status" value="NOT_ANNOTATED_CDS"/>
    <property type="molecule type" value="Genomic_DNA"/>
</dbReference>
<keyword evidence="1" id="KW-1133">Transmembrane helix</keyword>
<feature type="transmembrane region" description="Helical" evidence="1">
    <location>
        <begin position="163"/>
        <end position="188"/>
    </location>
</feature>
<keyword evidence="1" id="KW-0812">Transmembrane</keyword>
<feature type="transmembrane region" description="Helical" evidence="1">
    <location>
        <begin position="75"/>
        <end position="96"/>
    </location>
</feature>
<dbReference type="FunCoup" id="E0W493">
    <property type="interactions" value="319"/>
</dbReference>
<gene>
    <name evidence="3" type="primary">8239848</name>
    <name evidence="2" type="ORF">Phum_PHUM616860</name>
</gene>
<sequence>MNGGEGRRSREAVRNSIRSYGVKVMDSASLPLKKNTKQTESQESVSRFSEKSLHSQYDIREGSCKEIVLRIPYGSLFGTFLCILGLVLAIISFTRITSLEEMMYKDVLKRDPEPELVRQIYSIVTYTLTGALAILSLIIGFLSTGDTRAEVHNTWKAKLGGRITCGILLFASFVLLFSWLMGCFYTGWGFNMHRIDRDNCDAYTNDKSRCLPIPFETDKRRRELCDGQEIKKFCKDYTEKALNSFAIFGCGSLFVTISMSIFICCLAANYTMIRLESKLQELEELGPRRF</sequence>
<evidence type="ECO:0000256" key="1">
    <source>
        <dbReference type="SAM" id="Phobius"/>
    </source>
</evidence>
<dbReference type="InterPro" id="IPR001614">
    <property type="entry name" value="Myelin_PLP"/>
</dbReference>
<dbReference type="RefSeq" id="XP_002433187.1">
    <property type="nucleotide sequence ID" value="XM_002433142.1"/>
</dbReference>
<dbReference type="CTD" id="8239848"/>
<evidence type="ECO:0000313" key="4">
    <source>
        <dbReference type="Proteomes" id="UP000009046"/>
    </source>
</evidence>
<evidence type="ECO:0000313" key="3">
    <source>
        <dbReference type="EnsemblMetazoa" id="PHUM616860-PA"/>
    </source>
</evidence>
<dbReference type="EnsemblMetazoa" id="PHUM616860-RA">
    <property type="protein sequence ID" value="PHUM616860-PA"/>
    <property type="gene ID" value="PHUM616860"/>
</dbReference>
<protein>
    <submittedName>
        <fullName evidence="2 3">Proteolipid protein M6-1, putative</fullName>
    </submittedName>
</protein>